<keyword evidence="8" id="KW-1185">Reference proteome</keyword>
<feature type="compositionally biased region" description="Basic and acidic residues" evidence="6">
    <location>
        <begin position="329"/>
        <end position="339"/>
    </location>
</feature>
<dbReference type="Proteomes" id="UP001283361">
    <property type="component" value="Unassembled WGS sequence"/>
</dbReference>
<proteinExistence type="predicted"/>
<evidence type="ECO:0000256" key="4">
    <source>
        <dbReference type="ARBA" id="ARBA00022989"/>
    </source>
</evidence>
<evidence type="ECO:0000256" key="2">
    <source>
        <dbReference type="ARBA" id="ARBA00022448"/>
    </source>
</evidence>
<dbReference type="Pfam" id="PF00083">
    <property type="entry name" value="Sugar_tr"/>
    <property type="match status" value="2"/>
</dbReference>
<dbReference type="EMBL" id="JAWDGP010000179">
    <property type="protein sequence ID" value="KAK3803161.1"/>
    <property type="molecule type" value="Genomic_DNA"/>
</dbReference>
<accession>A0AAE1ED50</accession>
<keyword evidence="5" id="KW-0472">Membrane</keyword>
<organism evidence="7 8">
    <name type="scientific">Elysia crispata</name>
    <name type="common">lettuce slug</name>
    <dbReference type="NCBI Taxonomy" id="231223"/>
    <lineage>
        <taxon>Eukaryota</taxon>
        <taxon>Metazoa</taxon>
        <taxon>Spiralia</taxon>
        <taxon>Lophotrochozoa</taxon>
        <taxon>Mollusca</taxon>
        <taxon>Gastropoda</taxon>
        <taxon>Heterobranchia</taxon>
        <taxon>Euthyneura</taxon>
        <taxon>Panpulmonata</taxon>
        <taxon>Sacoglossa</taxon>
        <taxon>Placobranchoidea</taxon>
        <taxon>Plakobranchidae</taxon>
        <taxon>Elysia</taxon>
    </lineage>
</organism>
<dbReference type="AlphaFoldDB" id="A0AAE1ED50"/>
<evidence type="ECO:0000256" key="5">
    <source>
        <dbReference type="ARBA" id="ARBA00023136"/>
    </source>
</evidence>
<evidence type="ECO:0000256" key="6">
    <source>
        <dbReference type="SAM" id="MobiDB-lite"/>
    </source>
</evidence>
<comment type="caution">
    <text evidence="7">The sequence shown here is derived from an EMBL/GenBank/DDBJ whole genome shotgun (WGS) entry which is preliminary data.</text>
</comment>
<dbReference type="InterPro" id="IPR005828">
    <property type="entry name" value="MFS_sugar_transport-like"/>
</dbReference>
<evidence type="ECO:0000256" key="3">
    <source>
        <dbReference type="ARBA" id="ARBA00022692"/>
    </source>
</evidence>
<evidence type="ECO:0000313" key="8">
    <source>
        <dbReference type="Proteomes" id="UP001283361"/>
    </source>
</evidence>
<evidence type="ECO:0000313" key="7">
    <source>
        <dbReference type="EMBL" id="KAK3803161.1"/>
    </source>
</evidence>
<reference evidence="7" key="1">
    <citation type="journal article" date="2023" name="G3 (Bethesda)">
        <title>A reference genome for the long-term kleptoplast-retaining sea slug Elysia crispata morphotype clarki.</title>
        <authorList>
            <person name="Eastman K.E."/>
            <person name="Pendleton A.L."/>
            <person name="Shaikh M.A."/>
            <person name="Suttiyut T."/>
            <person name="Ogas R."/>
            <person name="Tomko P."/>
            <person name="Gavelis G."/>
            <person name="Widhalm J.R."/>
            <person name="Wisecaver J.H."/>
        </authorList>
    </citation>
    <scope>NUCLEOTIDE SEQUENCE</scope>
    <source>
        <strain evidence="7">ECLA1</strain>
    </source>
</reference>
<keyword evidence="4" id="KW-1133">Transmembrane helix</keyword>
<dbReference type="Gene3D" id="1.20.1250.20">
    <property type="entry name" value="MFS general substrate transporter like domains"/>
    <property type="match status" value="2"/>
</dbReference>
<name>A0AAE1ED50_9GAST</name>
<dbReference type="GO" id="GO:0005366">
    <property type="term" value="F:myo-inositol:proton symporter activity"/>
    <property type="evidence" value="ECO:0007669"/>
    <property type="project" value="TreeGrafter"/>
</dbReference>
<dbReference type="PANTHER" id="PTHR48020">
    <property type="entry name" value="PROTON MYO-INOSITOL COTRANSPORTER"/>
    <property type="match status" value="1"/>
</dbReference>
<dbReference type="GO" id="GO:0016324">
    <property type="term" value="C:apical plasma membrane"/>
    <property type="evidence" value="ECO:0007669"/>
    <property type="project" value="TreeGrafter"/>
</dbReference>
<feature type="region of interest" description="Disordered" evidence="6">
    <location>
        <begin position="319"/>
        <end position="352"/>
    </location>
</feature>
<protein>
    <submittedName>
        <fullName evidence="7">Uncharacterized protein</fullName>
    </submittedName>
</protein>
<gene>
    <name evidence="7" type="ORF">RRG08_067339</name>
</gene>
<dbReference type="PANTHER" id="PTHR48020:SF12">
    <property type="entry name" value="PROTON MYO-INOSITOL COTRANSPORTER"/>
    <property type="match status" value="1"/>
</dbReference>
<dbReference type="InterPro" id="IPR050814">
    <property type="entry name" value="Myo-inositol_Transporter"/>
</dbReference>
<dbReference type="InterPro" id="IPR036259">
    <property type="entry name" value="MFS_trans_sf"/>
</dbReference>
<comment type="subcellular location">
    <subcellularLocation>
        <location evidence="1">Membrane</location>
    </subcellularLocation>
</comment>
<keyword evidence="2" id="KW-0813">Transport</keyword>
<sequence length="352" mass="38599">MPIVFFPAVGGMGNLVRVFRTPHVRKALVLGSGLLFSQQFCGIDTVVFYSGHLFKTAGFPVDTAVWSSDWPRHTCRRLPPDLRYHTELNLDITETDIIGRVVTECASQYRSCEACVQDTSCGFCYTNTSDGSCLPSGGETRSLVGRCNESSSTELDFKWAEEYCPSQLTWVAMLGMSIFVAAFGPGKLNSSLWLHRISPLSPGLGPMPWTINSEIFPYWARGVCSSITFCIAWGANIVVAFTFLTLTETMTIPDATFLDELTSLATEVHTKLSTTLFAPPHHLTTLILRNILDVLWHHGAGSSVYSHYAPGDQRSIAGTGGAPFQDAASGRESERHCDNCSKFGENVTSTRK</sequence>
<evidence type="ECO:0000256" key="1">
    <source>
        <dbReference type="ARBA" id="ARBA00004370"/>
    </source>
</evidence>
<keyword evidence="3" id="KW-0812">Transmembrane</keyword>